<evidence type="ECO:0000313" key="7">
    <source>
        <dbReference type="Proteomes" id="UP001055057"/>
    </source>
</evidence>
<evidence type="ECO:0000256" key="2">
    <source>
        <dbReference type="ARBA" id="ARBA00009695"/>
    </source>
</evidence>
<comment type="similarity">
    <text evidence="2">Belongs to the RecX family.</text>
</comment>
<evidence type="ECO:0000256" key="1">
    <source>
        <dbReference type="ARBA" id="ARBA00004496"/>
    </source>
</evidence>
<evidence type="ECO:0000259" key="5">
    <source>
        <dbReference type="Pfam" id="PF02631"/>
    </source>
</evidence>
<dbReference type="Gene3D" id="1.10.10.10">
    <property type="entry name" value="Winged helix-like DNA-binding domain superfamily/Winged helix DNA-binding domain"/>
    <property type="match status" value="1"/>
</dbReference>
<name>A0ABQ4TW25_9HYPH</name>
<dbReference type="Pfam" id="PF02631">
    <property type="entry name" value="RecX_HTH2"/>
    <property type="match status" value="1"/>
</dbReference>
<protein>
    <recommendedName>
        <fullName evidence="3">Regulatory protein RecX</fullName>
    </recommendedName>
</protein>
<evidence type="ECO:0000256" key="3">
    <source>
        <dbReference type="ARBA" id="ARBA00018111"/>
    </source>
</evidence>
<dbReference type="InterPro" id="IPR036388">
    <property type="entry name" value="WH-like_DNA-bd_sf"/>
</dbReference>
<dbReference type="RefSeq" id="WP_238181503.1">
    <property type="nucleotide sequence ID" value="NZ_BPRB01000056.1"/>
</dbReference>
<keyword evidence="7" id="KW-1185">Reference proteome</keyword>
<reference evidence="6" key="1">
    <citation type="journal article" date="2021" name="Front. Microbiol.">
        <title>Comprehensive Comparative Genomics and Phenotyping of Methylobacterium Species.</title>
        <authorList>
            <person name="Alessa O."/>
            <person name="Ogura Y."/>
            <person name="Fujitani Y."/>
            <person name="Takami H."/>
            <person name="Hayashi T."/>
            <person name="Sahin N."/>
            <person name="Tani A."/>
        </authorList>
    </citation>
    <scope>NUCLEOTIDE SEQUENCE</scope>
    <source>
        <strain evidence="6">DSM 23632</strain>
    </source>
</reference>
<accession>A0ABQ4TW25</accession>
<evidence type="ECO:0000256" key="4">
    <source>
        <dbReference type="ARBA" id="ARBA00022490"/>
    </source>
</evidence>
<dbReference type="InterPro" id="IPR053924">
    <property type="entry name" value="RecX_HTH_2nd"/>
</dbReference>
<comment type="caution">
    <text evidence="6">The sequence shown here is derived from an EMBL/GenBank/DDBJ whole genome shotgun (WGS) entry which is preliminary data.</text>
</comment>
<feature type="domain" description="RecX second three-helical" evidence="5">
    <location>
        <begin position="64"/>
        <end position="104"/>
    </location>
</feature>
<sequence length="186" mass="20607">MSPAYLERAALHYLERYSASTQMLRRTLMRRVEKRARARDEDPAAFAEMIDAVVARAVEGGLVDDARFATARLATLRRRGASARGASAKLAAKGVPRDVVEAAMEAERAALAEDESDGTEAEGIEERAARAYARRRRLGPWRRPEIRALHRERDLAALARAGFPYGLARRILDETEPGSSDDAGFR</sequence>
<evidence type="ECO:0000313" key="6">
    <source>
        <dbReference type="EMBL" id="GJE58908.1"/>
    </source>
</evidence>
<proteinExistence type="inferred from homology"/>
<keyword evidence="4" id="KW-0963">Cytoplasm</keyword>
<dbReference type="EMBL" id="BPRB01000056">
    <property type="protein sequence ID" value="GJE58908.1"/>
    <property type="molecule type" value="Genomic_DNA"/>
</dbReference>
<comment type="subcellular location">
    <subcellularLocation>
        <location evidence="1">Cytoplasm</location>
    </subcellularLocation>
</comment>
<reference evidence="6" key="2">
    <citation type="submission" date="2021-08" db="EMBL/GenBank/DDBJ databases">
        <authorList>
            <person name="Tani A."/>
            <person name="Ola A."/>
            <person name="Ogura Y."/>
            <person name="Katsura K."/>
            <person name="Hayashi T."/>
        </authorList>
    </citation>
    <scope>NUCLEOTIDE SEQUENCE</scope>
    <source>
        <strain evidence="6">DSM 23632</strain>
    </source>
</reference>
<dbReference type="Proteomes" id="UP001055057">
    <property type="component" value="Unassembled WGS sequence"/>
</dbReference>
<gene>
    <name evidence="6" type="primary">recX</name>
    <name evidence="6" type="ORF">MPOCJGCO_0993</name>
</gene>
<organism evidence="6 7">
    <name type="scientific">Methylobacterium trifolii</name>
    <dbReference type="NCBI Taxonomy" id="1003092"/>
    <lineage>
        <taxon>Bacteria</taxon>
        <taxon>Pseudomonadati</taxon>
        <taxon>Pseudomonadota</taxon>
        <taxon>Alphaproteobacteria</taxon>
        <taxon>Hyphomicrobiales</taxon>
        <taxon>Methylobacteriaceae</taxon>
        <taxon>Methylobacterium</taxon>
    </lineage>
</organism>